<reference evidence="1" key="1">
    <citation type="journal article" date="2015" name="Nature">
        <title>Complex archaea that bridge the gap between prokaryotes and eukaryotes.</title>
        <authorList>
            <person name="Spang A."/>
            <person name="Saw J.H."/>
            <person name="Jorgensen S.L."/>
            <person name="Zaremba-Niedzwiedzka K."/>
            <person name="Martijn J."/>
            <person name="Lind A.E."/>
            <person name="van Eijk R."/>
            <person name="Schleper C."/>
            <person name="Guy L."/>
            <person name="Ettema T.J."/>
        </authorList>
    </citation>
    <scope>NUCLEOTIDE SEQUENCE</scope>
</reference>
<dbReference type="AlphaFoldDB" id="A0A0F8ZRY8"/>
<proteinExistence type="predicted"/>
<name>A0A0F8ZRY8_9ZZZZ</name>
<comment type="caution">
    <text evidence="1">The sequence shown here is derived from an EMBL/GenBank/DDBJ whole genome shotgun (WGS) entry which is preliminary data.</text>
</comment>
<protein>
    <submittedName>
        <fullName evidence="1">Uncharacterized protein</fullName>
    </submittedName>
</protein>
<evidence type="ECO:0000313" key="1">
    <source>
        <dbReference type="EMBL" id="KKK62701.1"/>
    </source>
</evidence>
<organism evidence="1">
    <name type="scientific">marine sediment metagenome</name>
    <dbReference type="NCBI Taxonomy" id="412755"/>
    <lineage>
        <taxon>unclassified sequences</taxon>
        <taxon>metagenomes</taxon>
        <taxon>ecological metagenomes</taxon>
    </lineage>
</organism>
<accession>A0A0F8ZRY8</accession>
<sequence length="79" mass="8791">MPIKGVKICGAKCRTKGGDPCHQAAMKNGRCRMHGGVFYKRETHGATTLQAIKQRQQERALLKEMKAFNKGGCLDLKIF</sequence>
<gene>
    <name evidence="1" type="ORF">LCGC14_3001700</name>
</gene>
<dbReference type="EMBL" id="LAZR01061872">
    <property type="protein sequence ID" value="KKK62701.1"/>
    <property type="molecule type" value="Genomic_DNA"/>
</dbReference>